<keyword evidence="4 10" id="KW-1133">Transmembrane helix</keyword>
<comment type="caution">
    <text evidence="12">The sequence shown here is derived from an EMBL/GenBank/DDBJ whole genome shotgun (WGS) entry which is preliminary data.</text>
</comment>
<evidence type="ECO:0000256" key="7">
    <source>
        <dbReference type="ARBA" id="ARBA00023286"/>
    </source>
</evidence>
<dbReference type="InterPro" id="IPR018490">
    <property type="entry name" value="cNMP-bd_dom_sf"/>
</dbReference>
<evidence type="ECO:0000256" key="10">
    <source>
        <dbReference type="SAM" id="Phobius"/>
    </source>
</evidence>
<reference evidence="12" key="1">
    <citation type="submission" date="2022-11" db="EMBL/GenBank/DDBJ databases">
        <authorList>
            <person name="Kikuchi T."/>
        </authorList>
    </citation>
    <scope>NUCLEOTIDE SEQUENCE</scope>
    <source>
        <strain evidence="12">PS1010</strain>
    </source>
</reference>
<dbReference type="PANTHER" id="PTHR45638:SF10">
    <property type="entry name" value="CYCLIC NUCLEOTIDE-BINDING DOMAIN-CONTAINING PROTEIN"/>
    <property type="match status" value="1"/>
</dbReference>
<dbReference type="PROSITE" id="PS50042">
    <property type="entry name" value="CNMP_BINDING_3"/>
    <property type="match status" value="1"/>
</dbReference>
<dbReference type="Pfam" id="PF00520">
    <property type="entry name" value="Ion_trans"/>
    <property type="match status" value="1"/>
</dbReference>
<dbReference type="GO" id="GO:0030553">
    <property type="term" value="F:cGMP binding"/>
    <property type="evidence" value="ECO:0007669"/>
    <property type="project" value="TreeGrafter"/>
</dbReference>
<dbReference type="Pfam" id="PF00027">
    <property type="entry name" value="cNMP_binding"/>
    <property type="match status" value="1"/>
</dbReference>
<dbReference type="FunFam" id="1.10.287.630:FF:000001">
    <property type="entry name" value="Cyclic nucleotide-gated channel alpha 3"/>
    <property type="match status" value="1"/>
</dbReference>
<dbReference type="OrthoDB" id="421226at2759"/>
<keyword evidence="13" id="KW-1185">Reference proteome</keyword>
<dbReference type="Proteomes" id="UP001152747">
    <property type="component" value="Unassembled WGS sequence"/>
</dbReference>
<evidence type="ECO:0000256" key="4">
    <source>
        <dbReference type="ARBA" id="ARBA00022989"/>
    </source>
</evidence>
<evidence type="ECO:0000256" key="1">
    <source>
        <dbReference type="ARBA" id="ARBA00004141"/>
    </source>
</evidence>
<evidence type="ECO:0000256" key="2">
    <source>
        <dbReference type="ARBA" id="ARBA00022448"/>
    </source>
</evidence>
<evidence type="ECO:0000313" key="12">
    <source>
        <dbReference type="EMBL" id="CAI5448417.1"/>
    </source>
</evidence>
<dbReference type="FunFam" id="2.60.120.10:FF:000020">
    <property type="entry name" value="Cyclic nucleotide-gated channel beta 3"/>
    <property type="match status" value="1"/>
</dbReference>
<dbReference type="Gene3D" id="2.60.120.10">
    <property type="entry name" value="Jelly Rolls"/>
    <property type="match status" value="1"/>
</dbReference>
<evidence type="ECO:0000256" key="8">
    <source>
        <dbReference type="ARBA" id="ARBA00023303"/>
    </source>
</evidence>
<feature type="transmembrane region" description="Helical" evidence="10">
    <location>
        <begin position="351"/>
        <end position="372"/>
    </location>
</feature>
<dbReference type="CDD" id="cd00038">
    <property type="entry name" value="CAP_ED"/>
    <property type="match status" value="1"/>
</dbReference>
<keyword evidence="5" id="KW-0406">Ion transport</keyword>
<keyword evidence="8" id="KW-0407">Ion channel</keyword>
<dbReference type="GO" id="GO:0005223">
    <property type="term" value="F:intracellularly cGMP-activated cation channel activity"/>
    <property type="evidence" value="ECO:0007669"/>
    <property type="project" value="TreeGrafter"/>
</dbReference>
<dbReference type="InterPro" id="IPR005821">
    <property type="entry name" value="Ion_trans_dom"/>
</dbReference>
<dbReference type="GO" id="GO:0005222">
    <property type="term" value="F:intracellularly cAMP-activated cation channel activity"/>
    <property type="evidence" value="ECO:0007669"/>
    <property type="project" value="TreeGrafter"/>
</dbReference>
<dbReference type="GO" id="GO:0017071">
    <property type="term" value="C:intracellular cyclic nucleotide activated cation channel complex"/>
    <property type="evidence" value="ECO:0007669"/>
    <property type="project" value="TreeGrafter"/>
</dbReference>
<name>A0A9P1IQP8_9PELO</name>
<dbReference type="AlphaFoldDB" id="A0A9P1IQP8"/>
<dbReference type="SUPFAM" id="SSF81324">
    <property type="entry name" value="Voltage-gated potassium channels"/>
    <property type="match status" value="1"/>
</dbReference>
<dbReference type="SUPFAM" id="SSF51206">
    <property type="entry name" value="cAMP-binding domain-like"/>
    <property type="match status" value="1"/>
</dbReference>
<dbReference type="GO" id="GO:0005886">
    <property type="term" value="C:plasma membrane"/>
    <property type="evidence" value="ECO:0007669"/>
    <property type="project" value="TreeGrafter"/>
</dbReference>
<feature type="transmembrane region" description="Helical" evidence="10">
    <location>
        <begin position="247"/>
        <end position="269"/>
    </location>
</feature>
<evidence type="ECO:0000313" key="13">
    <source>
        <dbReference type="Proteomes" id="UP001152747"/>
    </source>
</evidence>
<accession>A0A9P1IQP8</accession>
<evidence type="ECO:0000256" key="3">
    <source>
        <dbReference type="ARBA" id="ARBA00022692"/>
    </source>
</evidence>
<protein>
    <recommendedName>
        <fullName evidence="11">Cyclic nucleotide-binding domain-containing protein</fullName>
    </recommendedName>
</protein>
<dbReference type="Gene3D" id="1.10.287.630">
    <property type="entry name" value="Helix hairpin bin"/>
    <property type="match status" value="1"/>
</dbReference>
<dbReference type="EMBL" id="CANHGI010000004">
    <property type="protein sequence ID" value="CAI5448417.1"/>
    <property type="molecule type" value="Genomic_DNA"/>
</dbReference>
<feature type="region of interest" description="Disordered" evidence="9">
    <location>
        <begin position="1"/>
        <end position="62"/>
    </location>
</feature>
<keyword evidence="7" id="KW-1071">Ligand-gated ion channel</keyword>
<evidence type="ECO:0000259" key="11">
    <source>
        <dbReference type="PROSITE" id="PS50042"/>
    </source>
</evidence>
<sequence>MFANFEGSDSDEKFADEDFQKNPRGTRRSERRRRDRSLKYLRAISAKKSRELPPPETLEIPKPVKKPRKNLQILSPTNLPSKWETVRQKTPEILRMDQKNRKLHLDLNKGSEMNAAGTSTNQQGIQGAGVKSFSDVVKTAMLLRNWVTAMEHDERESEPDREATTTNFVEENEERAILGNDHENFTTPPTGIAILKSLILDRLAKGYWFHISQTSSLYYYWTCLIATGILYNMLAMVIFIFDDVFLGYFVPWLTLNCIFDALFLLDIFVQCRMTFNHEGSEVQYTKHLIRNYLRTSRAVPDLISMIPVDVILFINPTVSLVRALKLVKAYRLFDFITLTQKRTDYPHAVKIAFLSTACYILFHWNACVYFLFSLFEGLSEDDTSAFGFSYYKVFDPRFPTCHAFFDNDCWFNEDEAGTLDLDDERPKYMEKMYDYWVNRHYKLEMGNFSREYSMSLYWSALTITTCGQQPWPSTSPQNMLEVVDTLIGVLVFATIIGSVGNVVTQMNQSVYDFREMMDGIKFYMKYRVVNLDIQERVLNCFMYLNTHNQLYDEKEILEVLPPRFQANIAENLHMDTLKRVQLFGTCDARFLREVVLLVKQQVYSPNDYLCRKNEKAKEMFIVKKGTLSVIDDDTGTELELLKEGSTFGELSIVHVRGNLLGDRRSVSLRSVGYSDVYVLHQDDVTRMLQEYPTDREILLKNARHMLHSRGLLETSELGEMCDGEENLEDDAMIDLLSVDEQLARLHNIVGDLDQELTHMITSFAHTTLYYKQRVTALENTFNYNRKRIRRDCIRGLL</sequence>
<evidence type="ECO:0000256" key="9">
    <source>
        <dbReference type="SAM" id="MobiDB-lite"/>
    </source>
</evidence>
<dbReference type="GO" id="GO:0044877">
    <property type="term" value="F:protein-containing complex binding"/>
    <property type="evidence" value="ECO:0007669"/>
    <property type="project" value="TreeGrafter"/>
</dbReference>
<dbReference type="Gene3D" id="1.10.287.70">
    <property type="match status" value="1"/>
</dbReference>
<feature type="compositionally biased region" description="Basic residues" evidence="9">
    <location>
        <begin position="24"/>
        <end position="36"/>
    </location>
</feature>
<comment type="subcellular location">
    <subcellularLocation>
        <location evidence="1">Membrane</location>
        <topology evidence="1">Multi-pass membrane protein</topology>
    </subcellularLocation>
</comment>
<gene>
    <name evidence="12" type="ORF">CAMP_LOCUS11054</name>
</gene>
<keyword evidence="3 10" id="KW-0812">Transmembrane</keyword>
<keyword evidence="6 10" id="KW-0472">Membrane</keyword>
<evidence type="ECO:0000256" key="6">
    <source>
        <dbReference type="ARBA" id="ARBA00023136"/>
    </source>
</evidence>
<feature type="domain" description="Cyclic nucleotide-binding" evidence="11">
    <location>
        <begin position="582"/>
        <end position="688"/>
    </location>
</feature>
<keyword evidence="2" id="KW-0813">Transport</keyword>
<feature type="compositionally biased region" description="Basic and acidic residues" evidence="9">
    <location>
        <begin position="10"/>
        <end position="21"/>
    </location>
</feature>
<feature type="transmembrane region" description="Helical" evidence="10">
    <location>
        <begin position="485"/>
        <end position="504"/>
    </location>
</feature>
<dbReference type="InterPro" id="IPR014710">
    <property type="entry name" value="RmlC-like_jellyroll"/>
</dbReference>
<dbReference type="InterPro" id="IPR000595">
    <property type="entry name" value="cNMP-bd_dom"/>
</dbReference>
<feature type="transmembrane region" description="Helical" evidence="10">
    <location>
        <begin position="217"/>
        <end position="241"/>
    </location>
</feature>
<proteinExistence type="predicted"/>
<dbReference type="InterPro" id="IPR050866">
    <property type="entry name" value="CNG_cation_channel"/>
</dbReference>
<dbReference type="PANTHER" id="PTHR45638">
    <property type="entry name" value="CYCLIC NUCLEOTIDE-GATED CATION CHANNEL SUBUNIT A"/>
    <property type="match status" value="1"/>
</dbReference>
<dbReference type="SMART" id="SM00100">
    <property type="entry name" value="cNMP"/>
    <property type="match status" value="1"/>
</dbReference>
<evidence type="ECO:0000256" key="5">
    <source>
        <dbReference type="ARBA" id="ARBA00023065"/>
    </source>
</evidence>
<organism evidence="12 13">
    <name type="scientific">Caenorhabditis angaria</name>
    <dbReference type="NCBI Taxonomy" id="860376"/>
    <lineage>
        <taxon>Eukaryota</taxon>
        <taxon>Metazoa</taxon>
        <taxon>Ecdysozoa</taxon>
        <taxon>Nematoda</taxon>
        <taxon>Chromadorea</taxon>
        <taxon>Rhabditida</taxon>
        <taxon>Rhabditina</taxon>
        <taxon>Rhabditomorpha</taxon>
        <taxon>Rhabditoidea</taxon>
        <taxon>Rhabditidae</taxon>
        <taxon>Peloderinae</taxon>
        <taxon>Caenorhabditis</taxon>
    </lineage>
</organism>